<dbReference type="InterPro" id="IPR027417">
    <property type="entry name" value="P-loop_NTPase"/>
</dbReference>
<evidence type="ECO:0000256" key="2">
    <source>
        <dbReference type="ARBA" id="ARBA00022741"/>
    </source>
</evidence>
<dbReference type="PANTHER" id="PTHR30258">
    <property type="entry name" value="TYPE II SECRETION SYSTEM PROTEIN GSPE-RELATED"/>
    <property type="match status" value="1"/>
</dbReference>
<gene>
    <name evidence="5" type="ORF">GTO87_02375</name>
</gene>
<dbReference type="Proteomes" id="UP000510886">
    <property type="component" value="Chromosome"/>
</dbReference>
<dbReference type="EMBL" id="CP047418">
    <property type="protein sequence ID" value="QLL77565.1"/>
    <property type="molecule type" value="Genomic_DNA"/>
</dbReference>
<protein>
    <submittedName>
        <fullName evidence="5">Competence protein ComG</fullName>
    </submittedName>
</protein>
<dbReference type="InterPro" id="IPR047667">
    <property type="entry name" value="ATPase_ComGA"/>
</dbReference>
<reference evidence="5 6" key="1">
    <citation type="submission" date="2020-01" db="EMBL/GenBank/DDBJ databases">
        <title>Complete and circular genome sequences of six lactobacillus isolates from horses.</title>
        <authorList>
            <person name="Hassan H.M."/>
        </authorList>
    </citation>
    <scope>NUCLEOTIDE SEQUENCE [LARGE SCALE GENOMIC DNA]</scope>
    <source>
        <strain evidence="5 6">1A</strain>
    </source>
</reference>
<dbReference type="AlphaFoldDB" id="A0A7H9EK66"/>
<dbReference type="CDD" id="cd01129">
    <property type="entry name" value="PulE-GspE-like"/>
    <property type="match status" value="1"/>
</dbReference>
<dbReference type="GO" id="GO:0016887">
    <property type="term" value="F:ATP hydrolysis activity"/>
    <property type="evidence" value="ECO:0007669"/>
    <property type="project" value="TreeGrafter"/>
</dbReference>
<evidence type="ECO:0000313" key="6">
    <source>
        <dbReference type="Proteomes" id="UP000510886"/>
    </source>
</evidence>
<dbReference type="InterPro" id="IPR001482">
    <property type="entry name" value="T2SS/T4SS_dom"/>
</dbReference>
<dbReference type="Gene3D" id="3.40.50.300">
    <property type="entry name" value="P-loop containing nucleotide triphosphate hydrolases"/>
    <property type="match status" value="1"/>
</dbReference>
<keyword evidence="3" id="KW-0067">ATP-binding</keyword>
<comment type="similarity">
    <text evidence="1">Belongs to the GSP E family.</text>
</comment>
<dbReference type="Pfam" id="PF00437">
    <property type="entry name" value="T2SSE"/>
    <property type="match status" value="1"/>
</dbReference>
<dbReference type="SUPFAM" id="SSF52540">
    <property type="entry name" value="P-loop containing nucleoside triphosphate hydrolases"/>
    <property type="match status" value="1"/>
</dbReference>
<dbReference type="NCBIfam" id="NF041000">
    <property type="entry name" value="ATPase_ComGA"/>
    <property type="match status" value="1"/>
</dbReference>
<feature type="domain" description="Bacterial type II secretion system protein E" evidence="4">
    <location>
        <begin position="3"/>
        <end position="275"/>
    </location>
</feature>
<evidence type="ECO:0000259" key="4">
    <source>
        <dbReference type="Pfam" id="PF00437"/>
    </source>
</evidence>
<evidence type="ECO:0000256" key="1">
    <source>
        <dbReference type="ARBA" id="ARBA00006611"/>
    </source>
</evidence>
<accession>A0A7H9EK66</accession>
<dbReference type="Gene3D" id="3.30.450.90">
    <property type="match status" value="1"/>
</dbReference>
<proteinExistence type="inferred from homology"/>
<organism evidence="5 6">
    <name type="scientific">Ligilactobacillus saerimneri</name>
    <dbReference type="NCBI Taxonomy" id="228229"/>
    <lineage>
        <taxon>Bacteria</taxon>
        <taxon>Bacillati</taxon>
        <taxon>Bacillota</taxon>
        <taxon>Bacilli</taxon>
        <taxon>Lactobacillales</taxon>
        <taxon>Lactobacillaceae</taxon>
        <taxon>Ligilactobacillus</taxon>
    </lineage>
</organism>
<name>A0A7H9EK66_9LACO</name>
<dbReference type="GO" id="GO:0005524">
    <property type="term" value="F:ATP binding"/>
    <property type="evidence" value="ECO:0007669"/>
    <property type="project" value="UniProtKB-KW"/>
</dbReference>
<keyword evidence="2" id="KW-0547">Nucleotide-binding</keyword>
<evidence type="ECO:0000256" key="3">
    <source>
        <dbReference type="ARBA" id="ARBA00022840"/>
    </source>
</evidence>
<sequence>MQRAAHKVLTAAAKMVAGDIYFLPRHGEYLICFDCQGLHYEYRRVSHTEGQKMINYLKFNSDMSLTEKRRPQLGAWQFKHADQTIHCRLSAVGDYRDRESLVIRLLYPHAQLKQGYFFADQWQRISQACQQRGLVLFAGPMGSGKTTAMYHFARQLTGKMVLCIEDPIEIQEERFLQIQVNDRADMTYEQLLRVALRHHPDVFIIGEIRDTGTAQIAVRAALSGHLVLSTVHARNVYGVYQRLVNLGVDEQELGQVLNLISYQRLLPTIQGDQRVLFDQVVGWDQEALRRPKAGMTTEWRENLARCQQAGWITPQTVAAFQEG</sequence>
<dbReference type="RefSeq" id="WP_180849389.1">
    <property type="nucleotide sequence ID" value="NZ_CP047418.1"/>
</dbReference>
<dbReference type="GO" id="GO:0005886">
    <property type="term" value="C:plasma membrane"/>
    <property type="evidence" value="ECO:0007669"/>
    <property type="project" value="TreeGrafter"/>
</dbReference>
<dbReference type="PANTHER" id="PTHR30258:SF2">
    <property type="entry name" value="COMG OPERON PROTEIN 1"/>
    <property type="match status" value="1"/>
</dbReference>
<dbReference type="KEGG" id="lsw:GTO87_02375"/>
<evidence type="ECO:0000313" key="5">
    <source>
        <dbReference type="EMBL" id="QLL77565.1"/>
    </source>
</evidence>